<dbReference type="Gene3D" id="3.30.160.60">
    <property type="entry name" value="Classic Zinc Finger"/>
    <property type="match status" value="1"/>
</dbReference>
<dbReference type="GO" id="GO:0008270">
    <property type="term" value="F:zinc ion binding"/>
    <property type="evidence" value="ECO:0007669"/>
    <property type="project" value="UniProtKB-KW"/>
</dbReference>
<dbReference type="EMBL" id="CAMAPE010000029">
    <property type="protein sequence ID" value="CAH9092276.1"/>
    <property type="molecule type" value="Genomic_DNA"/>
</dbReference>
<dbReference type="PANTHER" id="PTHR47287:SF9">
    <property type="entry name" value="ZINC FINGER PROTEIN 4-LIKE"/>
    <property type="match status" value="1"/>
</dbReference>
<dbReference type="GO" id="GO:0009788">
    <property type="term" value="P:negative regulation of abscisic acid-activated signaling pathway"/>
    <property type="evidence" value="ECO:0007669"/>
    <property type="project" value="InterPro"/>
</dbReference>
<comment type="caution">
    <text evidence="9">The sequence shown here is derived from an EMBL/GenBank/DDBJ whole genome shotgun (WGS) entry which is preliminary data.</text>
</comment>
<evidence type="ECO:0000256" key="3">
    <source>
        <dbReference type="ARBA" id="ARBA00022771"/>
    </source>
</evidence>
<gene>
    <name evidence="9" type="ORF">CEURO_LOCUS11887</name>
</gene>
<organism evidence="9 10">
    <name type="scientific">Cuscuta europaea</name>
    <name type="common">European dodder</name>
    <dbReference type="NCBI Taxonomy" id="41803"/>
    <lineage>
        <taxon>Eukaryota</taxon>
        <taxon>Viridiplantae</taxon>
        <taxon>Streptophyta</taxon>
        <taxon>Embryophyta</taxon>
        <taxon>Tracheophyta</taxon>
        <taxon>Spermatophyta</taxon>
        <taxon>Magnoliopsida</taxon>
        <taxon>eudicotyledons</taxon>
        <taxon>Gunneridae</taxon>
        <taxon>Pentapetalae</taxon>
        <taxon>asterids</taxon>
        <taxon>lamiids</taxon>
        <taxon>Solanales</taxon>
        <taxon>Convolvulaceae</taxon>
        <taxon>Cuscuteae</taxon>
        <taxon>Cuscuta</taxon>
        <taxon>Cuscuta subgen. Cuscuta</taxon>
    </lineage>
</organism>
<keyword evidence="3 6" id="KW-0863">Zinc-finger</keyword>
<keyword evidence="2" id="KW-0479">Metal-binding</keyword>
<evidence type="ECO:0000256" key="4">
    <source>
        <dbReference type="ARBA" id="ARBA00022833"/>
    </source>
</evidence>
<evidence type="ECO:0000259" key="8">
    <source>
        <dbReference type="PROSITE" id="PS50157"/>
    </source>
</evidence>
<feature type="domain" description="C2H2-type" evidence="8">
    <location>
        <begin position="37"/>
        <end position="64"/>
    </location>
</feature>
<sequence>MSIVQKIMTSSSPPSKSSNDGETSERRGSDATTSRVFSCNFCKREFSTSQALGGHQNAHKQERALAKRRHGLADNNVPPYVHHPHYYHPYSTAFSSQMIPFYTTGTSLMSNRSIGVTPDYSSSSIHRLPSSYHPPPPFLGSRYDREKWIPRSPSPLILRPESLQASNGDAFGMGMAETKKGRLLASINIDDRNNRMLANSSLSRNNEGKSSCPFLGDNEDKGTDEEGDDSGIDLNLRL</sequence>
<comment type="subcellular location">
    <subcellularLocation>
        <location evidence="1">Nucleus</location>
    </subcellularLocation>
</comment>
<dbReference type="Pfam" id="PF13912">
    <property type="entry name" value="zf-C2H2_6"/>
    <property type="match status" value="1"/>
</dbReference>
<name>A0A9P1EAD5_CUSEU</name>
<dbReference type="Proteomes" id="UP001152484">
    <property type="component" value="Unassembled WGS sequence"/>
</dbReference>
<dbReference type="PROSITE" id="PS50157">
    <property type="entry name" value="ZINC_FINGER_C2H2_2"/>
    <property type="match status" value="1"/>
</dbReference>
<feature type="compositionally biased region" description="Acidic residues" evidence="7">
    <location>
        <begin position="222"/>
        <end position="231"/>
    </location>
</feature>
<evidence type="ECO:0000256" key="6">
    <source>
        <dbReference type="PROSITE-ProRule" id="PRU00042"/>
    </source>
</evidence>
<dbReference type="PROSITE" id="PS00028">
    <property type="entry name" value="ZINC_FINGER_C2H2_1"/>
    <property type="match status" value="1"/>
</dbReference>
<dbReference type="AlphaFoldDB" id="A0A9P1EAD5"/>
<dbReference type="InterPro" id="IPR013087">
    <property type="entry name" value="Znf_C2H2_type"/>
</dbReference>
<feature type="region of interest" description="Disordered" evidence="7">
    <location>
        <begin position="200"/>
        <end position="238"/>
    </location>
</feature>
<evidence type="ECO:0000256" key="2">
    <source>
        <dbReference type="ARBA" id="ARBA00022723"/>
    </source>
</evidence>
<evidence type="ECO:0000313" key="10">
    <source>
        <dbReference type="Proteomes" id="UP001152484"/>
    </source>
</evidence>
<proteinExistence type="predicted"/>
<dbReference type="PANTHER" id="PTHR47287">
    <property type="entry name" value="C2H2 AND C2HC ZINC FINGERS SUPERFAMILY PROTEIN"/>
    <property type="match status" value="1"/>
</dbReference>
<evidence type="ECO:0000256" key="5">
    <source>
        <dbReference type="ARBA" id="ARBA00023242"/>
    </source>
</evidence>
<protein>
    <recommendedName>
        <fullName evidence="8">C2H2-type domain-containing protein</fullName>
    </recommendedName>
</protein>
<dbReference type="OrthoDB" id="1736050at2759"/>
<evidence type="ECO:0000256" key="7">
    <source>
        <dbReference type="SAM" id="MobiDB-lite"/>
    </source>
</evidence>
<keyword evidence="4" id="KW-0862">Zinc</keyword>
<feature type="compositionally biased region" description="Polar residues" evidence="7">
    <location>
        <begin position="200"/>
        <end position="209"/>
    </location>
</feature>
<dbReference type="GO" id="GO:0005634">
    <property type="term" value="C:nucleus"/>
    <property type="evidence" value="ECO:0007669"/>
    <property type="project" value="UniProtKB-SubCell"/>
</dbReference>
<dbReference type="InterPro" id="IPR044246">
    <property type="entry name" value="ZFP3-like"/>
</dbReference>
<reference evidence="9" key="1">
    <citation type="submission" date="2022-07" db="EMBL/GenBank/DDBJ databases">
        <authorList>
            <person name="Macas J."/>
            <person name="Novak P."/>
            <person name="Neumann P."/>
        </authorList>
    </citation>
    <scope>NUCLEOTIDE SEQUENCE</scope>
</reference>
<accession>A0A9P1EAD5</accession>
<dbReference type="InterPro" id="IPR036236">
    <property type="entry name" value="Znf_C2H2_sf"/>
</dbReference>
<evidence type="ECO:0000256" key="1">
    <source>
        <dbReference type="ARBA" id="ARBA00004123"/>
    </source>
</evidence>
<feature type="region of interest" description="Disordered" evidence="7">
    <location>
        <begin position="1"/>
        <end position="31"/>
    </location>
</feature>
<dbReference type="SUPFAM" id="SSF57667">
    <property type="entry name" value="beta-beta-alpha zinc fingers"/>
    <property type="match status" value="1"/>
</dbReference>
<keyword evidence="5" id="KW-0539">Nucleus</keyword>
<keyword evidence="10" id="KW-1185">Reference proteome</keyword>
<evidence type="ECO:0000313" key="9">
    <source>
        <dbReference type="EMBL" id="CAH9092276.1"/>
    </source>
</evidence>